<dbReference type="InterPro" id="IPR010198">
    <property type="entry name" value="DHNA-CoA_synthase_MenB"/>
</dbReference>
<dbReference type="EMBL" id="CP017151">
    <property type="protein sequence ID" value="AOR75293.1"/>
    <property type="molecule type" value="Genomic_DNA"/>
</dbReference>
<dbReference type="NCBIfam" id="TIGR01929">
    <property type="entry name" value="menB"/>
    <property type="match status" value="1"/>
</dbReference>
<feature type="binding site" description="in other chain" evidence="7">
    <location>
        <begin position="125"/>
        <end position="129"/>
    </location>
    <ligand>
        <name>substrate</name>
        <note>ligand shared between two neighboring subunits</note>
    </ligand>
</feature>
<comment type="pathway">
    <text evidence="7">Quinol/quinone metabolism; 1,4-dihydroxy-2-naphthoate biosynthesis; 1,4-dihydroxy-2-naphthoate from chorismate: step 6/7.</text>
</comment>
<feature type="binding site" description="in other chain" evidence="7">
    <location>
        <position position="93"/>
    </location>
    <ligand>
        <name>substrate</name>
        <note>ligand shared between two neighboring subunits</note>
    </ligand>
</feature>
<evidence type="ECO:0000256" key="7">
    <source>
        <dbReference type="HAMAP-Rule" id="MF_01934"/>
    </source>
</evidence>
<evidence type="ECO:0000256" key="1">
    <source>
        <dbReference type="ARBA" id="ARBA00000177"/>
    </source>
</evidence>
<dbReference type="GO" id="GO:0005829">
    <property type="term" value="C:cytosol"/>
    <property type="evidence" value="ECO:0007669"/>
    <property type="project" value="TreeGrafter"/>
</dbReference>
<feature type="binding site" evidence="7">
    <location>
        <begin position="150"/>
        <end position="152"/>
    </location>
    <ligand>
        <name>hydrogencarbonate</name>
        <dbReference type="ChEBI" id="CHEBI:17544"/>
    </ligand>
</feature>
<dbReference type="InterPro" id="IPR029045">
    <property type="entry name" value="ClpP/crotonase-like_dom_sf"/>
</dbReference>
<dbReference type="UniPathway" id="UPA01057">
    <property type="reaction ID" value="UER00167"/>
</dbReference>
<evidence type="ECO:0000313" key="10">
    <source>
        <dbReference type="Proteomes" id="UP000094714"/>
    </source>
</evidence>
<comment type="function">
    <text evidence="5 7">Converts o-succinylbenzoyl-CoA (OSB-CoA) to 1,4-dihydroxy-2-naphthoyl-CoA (DHNA-CoA).</text>
</comment>
<comment type="catalytic activity">
    <reaction evidence="1 7">
        <text>2-succinylbenzoyl-CoA + H(+) = 1,4-dihydroxy-2-naphthoyl-CoA + H2O</text>
        <dbReference type="Rhea" id="RHEA:26562"/>
        <dbReference type="ChEBI" id="CHEBI:15377"/>
        <dbReference type="ChEBI" id="CHEBI:15378"/>
        <dbReference type="ChEBI" id="CHEBI:57364"/>
        <dbReference type="ChEBI" id="CHEBI:58897"/>
        <dbReference type="EC" id="4.1.3.36"/>
    </reaction>
</comment>
<dbReference type="PANTHER" id="PTHR43113">
    <property type="entry name" value="NUCLEOSIDE-DIPHOSPHATE-SUGAR EPIMERASE"/>
    <property type="match status" value="1"/>
</dbReference>
<dbReference type="FunFam" id="3.90.226.10:FF:000003">
    <property type="entry name" value="1,4-dihydroxy-2-naphthoyl-CoA synthase"/>
    <property type="match status" value="1"/>
</dbReference>
<evidence type="ECO:0000256" key="4">
    <source>
        <dbReference type="ARBA" id="ARBA00053033"/>
    </source>
</evidence>
<dbReference type="GO" id="GO:0008935">
    <property type="term" value="F:1,4-dihydroxy-2-naphthoyl-CoA synthase activity"/>
    <property type="evidence" value="ECO:0007669"/>
    <property type="project" value="UniProtKB-UniRule"/>
</dbReference>
<dbReference type="CDD" id="cd06558">
    <property type="entry name" value="crotonase-like"/>
    <property type="match status" value="1"/>
</dbReference>
<evidence type="ECO:0000313" key="9">
    <source>
        <dbReference type="EMBL" id="AOR75293.1"/>
    </source>
</evidence>
<comment type="cofactor">
    <cofactor evidence="4 7">
        <name>hydrogencarbonate</name>
        <dbReference type="ChEBI" id="CHEBI:17544"/>
    </cofactor>
</comment>
<feature type="site" description="Important for catalysis" evidence="7">
    <location>
        <position position="93"/>
    </location>
</feature>
<dbReference type="GO" id="GO:0009234">
    <property type="term" value="P:menaquinone biosynthetic process"/>
    <property type="evidence" value="ECO:0007669"/>
    <property type="project" value="UniProtKB-UniRule"/>
</dbReference>
<dbReference type="InterPro" id="IPR001753">
    <property type="entry name" value="Enoyl-CoA_hydra/iso"/>
</dbReference>
<keyword evidence="2 7" id="KW-0474">Menaquinone biosynthesis</keyword>
<dbReference type="NCBIfam" id="NF005637">
    <property type="entry name" value="PRK07396.1"/>
    <property type="match status" value="1"/>
</dbReference>
<dbReference type="UniPathway" id="UPA00079"/>
<feature type="binding site" evidence="7">
    <location>
        <position position="254"/>
    </location>
    <ligand>
        <name>substrate</name>
        <note>ligand shared between two neighboring subunits</note>
    </ligand>
</feature>
<dbReference type="HAMAP" id="MF_01934">
    <property type="entry name" value="MenB"/>
    <property type="match status" value="1"/>
</dbReference>
<feature type="binding site" description="in other chain" evidence="7">
    <location>
        <position position="157"/>
    </location>
    <ligand>
        <name>substrate</name>
        <note>ligand shared between two neighboring subunits</note>
    </ligand>
</feature>
<keyword evidence="3 7" id="KW-0456">Lyase</keyword>
<feature type="binding site" description="in other chain" evidence="7">
    <location>
        <begin position="81"/>
        <end position="85"/>
    </location>
    <ligand>
        <name>substrate</name>
        <note>ligand shared between two neighboring subunits</note>
    </ligand>
</feature>
<dbReference type="InterPro" id="IPR014748">
    <property type="entry name" value="Enoyl-CoA_hydra_C"/>
</dbReference>
<proteinExistence type="inferred from homology"/>
<dbReference type="FunFam" id="1.10.12.10:FF:000003">
    <property type="entry name" value="1,4-dihydroxy-2-naphthoyl-CoA synthase"/>
    <property type="match status" value="1"/>
</dbReference>
<dbReference type="SUPFAM" id="SSF52096">
    <property type="entry name" value="ClpP/crotonase"/>
    <property type="match status" value="1"/>
</dbReference>
<dbReference type="PANTHER" id="PTHR43113:SF1">
    <property type="entry name" value="1,4-DIHYDROXY-2-NAPHTHOYL-COA SYNTHASE, PEROXISOMAL"/>
    <property type="match status" value="1"/>
</dbReference>
<organism evidence="9 10">
    <name type="scientific">Limosilactobacillus fermentum</name>
    <name type="common">Lactobacillus fermentum</name>
    <dbReference type="NCBI Taxonomy" id="1613"/>
    <lineage>
        <taxon>Bacteria</taxon>
        <taxon>Bacillati</taxon>
        <taxon>Bacillota</taxon>
        <taxon>Bacilli</taxon>
        <taxon>Lactobacillales</taxon>
        <taxon>Lactobacillaceae</taxon>
        <taxon>Limosilactobacillus</taxon>
    </lineage>
</organism>
<dbReference type="EC" id="4.1.3.36" evidence="6 7"/>
<dbReference type="Pfam" id="PF00378">
    <property type="entry name" value="ECH_1"/>
    <property type="match status" value="1"/>
</dbReference>
<evidence type="ECO:0000256" key="5">
    <source>
        <dbReference type="ARBA" id="ARBA00054238"/>
    </source>
</evidence>
<comment type="pathway">
    <text evidence="7">Quinol/quinone metabolism; menaquinone biosynthesis.</text>
</comment>
<dbReference type="PATRIC" id="fig|1613.112.peg.1940"/>
<feature type="site" description="Important for catalysis" evidence="7">
    <location>
        <position position="254"/>
    </location>
</feature>
<dbReference type="Gene3D" id="1.10.12.10">
    <property type="entry name" value="Lyase 2-enoyl-coa Hydratase, Chain A, domain 2"/>
    <property type="match status" value="1"/>
</dbReference>
<evidence type="ECO:0000256" key="6">
    <source>
        <dbReference type="ARBA" id="ARBA00066833"/>
    </source>
</evidence>
<feature type="binding site" evidence="7">
    <location>
        <position position="269"/>
    </location>
    <ligand>
        <name>substrate</name>
        <note>ligand shared between two neighboring subunits</note>
    </ligand>
</feature>
<feature type="binding site" description="in other chain" evidence="7">
    <location>
        <position position="151"/>
    </location>
    <ligand>
        <name>substrate</name>
        <note>ligand shared between two neighboring subunits</note>
    </ligand>
</feature>
<comment type="similarity">
    <text evidence="7">Belongs to the enoyl-CoA hydratase/isomerase family. MenB subfamily.</text>
</comment>
<dbReference type="Gene3D" id="3.90.226.10">
    <property type="entry name" value="2-enoyl-CoA Hydratase, Chain A, domain 1"/>
    <property type="match status" value="1"/>
</dbReference>
<evidence type="ECO:0000256" key="2">
    <source>
        <dbReference type="ARBA" id="ARBA00022428"/>
    </source>
</evidence>
<accession>A0A1D7ZZJ5</accession>
<dbReference type="AlphaFoldDB" id="A0A1D7ZZJ5"/>
<evidence type="ECO:0000256" key="3">
    <source>
        <dbReference type="ARBA" id="ARBA00023239"/>
    </source>
</evidence>
<sequence length="281" mass="31086">MDFVKEFVMTSANWTPVKEYSEIIFERDDKIAKITMNRPEKHNAFTPVTVAEMIDAFNICRDDSTIGVIILTGAGDKAFSSGGDQSVRGNGGYVGPDHIARLNVLDLQHLIRIIPKPVIAMVKGWSVGGGNVLQLVCDLTIAADNAMFGQTGPKVGSFDAGYGSGYLARVIGHKRAKEVWFLNHFYTADEAYQMNWINKVAPLAEVESVTLDWCHEILKKSPTAFRFIKAAMNADTDGLAGLQQFAGDATMLYYTTDEGKEGRDAFNQKRDPDFDKFPKFP</sequence>
<comment type="caution">
    <text evidence="7">Lacks conserved residue(s) required for the propagation of feature annotation.</text>
</comment>
<protein>
    <recommendedName>
        <fullName evidence="6 7">1,4-dihydroxy-2-naphthoyl-CoA synthase</fullName>
        <shortName evidence="7">DHNA-CoA synthase</shortName>
        <ecNumber evidence="6 7">4.1.3.36</ecNumber>
    </recommendedName>
</protein>
<feature type="region of interest" description="Disordered" evidence="8">
    <location>
        <begin position="262"/>
        <end position="281"/>
    </location>
</feature>
<evidence type="ECO:0000256" key="8">
    <source>
        <dbReference type="SAM" id="MobiDB-lite"/>
    </source>
</evidence>
<gene>
    <name evidence="7" type="primary">menB</name>
    <name evidence="9" type="ORF">LACFE_CDS1852</name>
</gene>
<dbReference type="Proteomes" id="UP000094714">
    <property type="component" value="Chromosome"/>
</dbReference>
<name>A0A1D7ZZJ5_LIMFE</name>
<reference evidence="9 10" key="1">
    <citation type="submission" date="2016-09" db="EMBL/GenBank/DDBJ databases">
        <title>Genome Sequence of the Lactobacillus fermentum strain NCC2970 (CNCM I-5068).</title>
        <authorList>
            <person name="Barretto C."/>
            <person name="Ngom-Bru C."/>
            <person name="Genevaz A."/>
            <person name="Fournier C."/>
            <person name="Moine D."/>
            <person name="Kassam M."/>
            <person name="Iltis A."/>
            <person name="Sagory-Zalkind P."/>
            <person name="Faucherand G."/>
            <person name="Descombes P."/>
            <person name="Duboux S."/>
        </authorList>
    </citation>
    <scope>NUCLEOTIDE SEQUENCE [LARGE SCALE GENOMIC DNA]</scope>
    <source>
        <strain evidence="9 10">NCC2970</strain>
    </source>
</reference>